<keyword evidence="3" id="KW-0378">Hydrolase</keyword>
<evidence type="ECO:0000256" key="1">
    <source>
        <dbReference type="ARBA" id="ARBA00007749"/>
    </source>
</evidence>
<protein>
    <recommendedName>
        <fullName evidence="5">Metallo-beta-lactamase domain-containing protein</fullName>
    </recommendedName>
</protein>
<proteinExistence type="inferred from homology"/>
<dbReference type="InterPro" id="IPR001279">
    <property type="entry name" value="Metallo-B-lactamas"/>
</dbReference>
<dbReference type="GO" id="GO:0046872">
    <property type="term" value="F:metal ion binding"/>
    <property type="evidence" value="ECO:0007669"/>
    <property type="project" value="UniProtKB-KW"/>
</dbReference>
<dbReference type="SMART" id="SM00849">
    <property type="entry name" value="Lactamase_B"/>
    <property type="match status" value="1"/>
</dbReference>
<dbReference type="EMBL" id="LFZN01000035">
    <property type="protein sequence ID" value="KXT02949.1"/>
    <property type="molecule type" value="Genomic_DNA"/>
</dbReference>
<reference evidence="6 7" key="1">
    <citation type="submission" date="2015-07" db="EMBL/GenBank/DDBJ databases">
        <title>Comparative genomics of the Sigatoka disease complex on banana suggests a link between parallel evolutionary changes in Pseudocercospora fijiensis and Pseudocercospora eumusae and increased virulence on the banana host.</title>
        <authorList>
            <person name="Chang T.-C."/>
            <person name="Salvucci A."/>
            <person name="Crous P.W."/>
            <person name="Stergiopoulos I."/>
        </authorList>
    </citation>
    <scope>NUCLEOTIDE SEQUENCE [LARGE SCALE GENOMIC DNA]</scope>
    <source>
        <strain evidence="6 7">CBS 114824</strain>
    </source>
</reference>
<dbReference type="PANTHER" id="PTHR42978:SF5">
    <property type="entry name" value="METALLO-BETA-LACTAMASE DOMAIN-CONTAINING PROTEIN"/>
    <property type="match status" value="1"/>
</dbReference>
<dbReference type="Pfam" id="PF00753">
    <property type="entry name" value="Lactamase_B"/>
    <property type="match status" value="1"/>
</dbReference>
<dbReference type="SUPFAM" id="SSF56281">
    <property type="entry name" value="Metallo-hydrolase/oxidoreductase"/>
    <property type="match status" value="1"/>
</dbReference>
<sequence length="374" mass="42049">MASTPRPYLRIPESANTVSVSVIDTTSSIKGVDAWKFVSPSFPGHEYLATPCFSFLIEHRAQHRSLLFDLGVRKDWWNYSPFLINRFRNGGYTINVEKSVREILQENCFDAAKLEAVVWSHWHFDHIGNVNEFDKSTALIVGPGFKKNLLPAYPTNPDSALLESDFEGRNLVELQMSSDLWIGEMEAVDYFGDGSLYFLNSPGHAHGHICALARVTADPPSFILMGGDSYHHAGELRPSPYMPLPLIIEPNPFSPMTLSSCPGALFEPILRDGDRARPIYEPSAQTKVQTHLDPKKAINTIQKLQQADVHDNILMVAAHDESLLDILDFYPKKANDFMQKGWVKQARWRFLRDFAKAVGYEGDVDGKSNWAPVA</sequence>
<dbReference type="Proteomes" id="UP000070133">
    <property type="component" value="Unassembled WGS sequence"/>
</dbReference>
<keyword evidence="2" id="KW-0479">Metal-binding</keyword>
<dbReference type="InterPro" id="IPR036866">
    <property type="entry name" value="RibonucZ/Hydroxyglut_hydro"/>
</dbReference>
<organism evidence="6 7">
    <name type="scientific">Pseudocercospora eumusae</name>
    <dbReference type="NCBI Taxonomy" id="321146"/>
    <lineage>
        <taxon>Eukaryota</taxon>
        <taxon>Fungi</taxon>
        <taxon>Dikarya</taxon>
        <taxon>Ascomycota</taxon>
        <taxon>Pezizomycotina</taxon>
        <taxon>Dothideomycetes</taxon>
        <taxon>Dothideomycetidae</taxon>
        <taxon>Mycosphaerellales</taxon>
        <taxon>Mycosphaerellaceae</taxon>
        <taxon>Pseudocercospora</taxon>
    </lineage>
</organism>
<dbReference type="CDD" id="cd07730">
    <property type="entry name" value="metallo-hydrolase-like_MBL-fold"/>
    <property type="match status" value="1"/>
</dbReference>
<feature type="domain" description="Metallo-beta-lactamase" evidence="5">
    <location>
        <begin position="51"/>
        <end position="270"/>
    </location>
</feature>
<dbReference type="AlphaFoldDB" id="A0A139HKQ2"/>
<evidence type="ECO:0000256" key="3">
    <source>
        <dbReference type="ARBA" id="ARBA00022801"/>
    </source>
</evidence>
<evidence type="ECO:0000256" key="2">
    <source>
        <dbReference type="ARBA" id="ARBA00022723"/>
    </source>
</evidence>
<dbReference type="STRING" id="321146.A0A139HKQ2"/>
<evidence type="ECO:0000313" key="7">
    <source>
        <dbReference type="Proteomes" id="UP000070133"/>
    </source>
</evidence>
<dbReference type="InterPro" id="IPR051013">
    <property type="entry name" value="MBL_superfamily_lactonases"/>
</dbReference>
<keyword evidence="7" id="KW-1185">Reference proteome</keyword>
<name>A0A139HKQ2_9PEZI</name>
<dbReference type="GO" id="GO:0016787">
    <property type="term" value="F:hydrolase activity"/>
    <property type="evidence" value="ECO:0007669"/>
    <property type="project" value="UniProtKB-KW"/>
</dbReference>
<dbReference type="PANTHER" id="PTHR42978">
    <property type="entry name" value="QUORUM-QUENCHING LACTONASE YTNP-RELATED-RELATED"/>
    <property type="match status" value="1"/>
</dbReference>
<evidence type="ECO:0000256" key="4">
    <source>
        <dbReference type="ARBA" id="ARBA00022833"/>
    </source>
</evidence>
<evidence type="ECO:0000259" key="5">
    <source>
        <dbReference type="SMART" id="SM00849"/>
    </source>
</evidence>
<evidence type="ECO:0000313" key="6">
    <source>
        <dbReference type="EMBL" id="KXT02949.1"/>
    </source>
</evidence>
<dbReference type="Gene3D" id="3.60.15.10">
    <property type="entry name" value="Ribonuclease Z/Hydroxyacylglutathione hydrolase-like"/>
    <property type="match status" value="1"/>
</dbReference>
<gene>
    <name evidence="6" type="ORF">AC578_10577</name>
</gene>
<keyword evidence="4" id="KW-0862">Zinc</keyword>
<comment type="caution">
    <text evidence="6">The sequence shown here is derived from an EMBL/GenBank/DDBJ whole genome shotgun (WGS) entry which is preliminary data.</text>
</comment>
<accession>A0A139HKQ2</accession>
<comment type="similarity">
    <text evidence="1">Belongs to the metallo-beta-lactamase superfamily.</text>
</comment>
<dbReference type="OrthoDB" id="10250730at2759"/>